<evidence type="ECO:0000259" key="1">
    <source>
        <dbReference type="PROSITE" id="PS51186"/>
    </source>
</evidence>
<name>A0ABW5KTZ0_9FLAO</name>
<dbReference type="PROSITE" id="PS51186">
    <property type="entry name" value="GNAT"/>
    <property type="match status" value="1"/>
</dbReference>
<reference evidence="3" key="1">
    <citation type="journal article" date="2019" name="Int. J. Syst. Evol. Microbiol.">
        <title>The Global Catalogue of Microorganisms (GCM) 10K type strain sequencing project: providing services to taxonomists for standard genome sequencing and annotation.</title>
        <authorList>
            <consortium name="The Broad Institute Genomics Platform"/>
            <consortium name="The Broad Institute Genome Sequencing Center for Infectious Disease"/>
            <person name="Wu L."/>
            <person name="Ma J."/>
        </authorList>
    </citation>
    <scope>NUCLEOTIDE SEQUENCE [LARGE SCALE GENOMIC DNA]</scope>
    <source>
        <strain evidence="3">KCTC 42587</strain>
    </source>
</reference>
<gene>
    <name evidence="2" type="ORF">ACFSQP_11500</name>
</gene>
<sequence>MEIREAKQTDLPQILSVYKHAISQISSKQLTEQQLNVWALGANNTKKWTTRIEKDYFIIAEQANHIVGFAYFTQGNMLAGLYVQQSHKRQGIGAKLLRVMESRAISQGYNQIKANIVPSALPFFDDYFYEVEKKYRKHLKGVAFDMLGIYKNL</sequence>
<dbReference type="InterPro" id="IPR052564">
    <property type="entry name" value="N-acetyltrans/Recomb-assoc"/>
</dbReference>
<dbReference type="EC" id="2.3.-.-" evidence="2"/>
<dbReference type="InterPro" id="IPR000182">
    <property type="entry name" value="GNAT_dom"/>
</dbReference>
<feature type="domain" description="N-acetyltransferase" evidence="1">
    <location>
        <begin position="1"/>
        <end position="153"/>
    </location>
</feature>
<dbReference type="Gene3D" id="3.40.630.30">
    <property type="match status" value="1"/>
</dbReference>
<keyword evidence="2" id="KW-0808">Transferase</keyword>
<dbReference type="GO" id="GO:0016746">
    <property type="term" value="F:acyltransferase activity"/>
    <property type="evidence" value="ECO:0007669"/>
    <property type="project" value="UniProtKB-KW"/>
</dbReference>
<dbReference type="EMBL" id="JBHULS010000006">
    <property type="protein sequence ID" value="MFD2552442.1"/>
    <property type="molecule type" value="Genomic_DNA"/>
</dbReference>
<accession>A0ABW5KTZ0</accession>
<organism evidence="2 3">
    <name type="scientific">Bizionia sediminis</name>
    <dbReference type="NCBI Taxonomy" id="1737064"/>
    <lineage>
        <taxon>Bacteria</taxon>
        <taxon>Pseudomonadati</taxon>
        <taxon>Bacteroidota</taxon>
        <taxon>Flavobacteriia</taxon>
        <taxon>Flavobacteriales</taxon>
        <taxon>Flavobacteriaceae</taxon>
        <taxon>Bizionia</taxon>
    </lineage>
</organism>
<dbReference type="RefSeq" id="WP_376894621.1">
    <property type="nucleotide sequence ID" value="NZ_JBHULS010000006.1"/>
</dbReference>
<dbReference type="Pfam" id="PF13673">
    <property type="entry name" value="Acetyltransf_10"/>
    <property type="match status" value="1"/>
</dbReference>
<dbReference type="PANTHER" id="PTHR43451">
    <property type="entry name" value="ACETYLTRANSFERASE (GNAT) FAMILY PROTEIN"/>
    <property type="match status" value="1"/>
</dbReference>
<comment type="caution">
    <text evidence="2">The sequence shown here is derived from an EMBL/GenBank/DDBJ whole genome shotgun (WGS) entry which is preliminary data.</text>
</comment>
<dbReference type="SUPFAM" id="SSF55729">
    <property type="entry name" value="Acyl-CoA N-acyltransferases (Nat)"/>
    <property type="match status" value="1"/>
</dbReference>
<proteinExistence type="predicted"/>
<dbReference type="CDD" id="cd04301">
    <property type="entry name" value="NAT_SF"/>
    <property type="match status" value="1"/>
</dbReference>
<keyword evidence="3" id="KW-1185">Reference proteome</keyword>
<protein>
    <submittedName>
        <fullName evidence="2">GNAT family N-acetyltransferase</fullName>
        <ecNumber evidence="2">2.3.-.-</ecNumber>
    </submittedName>
</protein>
<dbReference type="Proteomes" id="UP001597472">
    <property type="component" value="Unassembled WGS sequence"/>
</dbReference>
<evidence type="ECO:0000313" key="2">
    <source>
        <dbReference type="EMBL" id="MFD2552442.1"/>
    </source>
</evidence>
<dbReference type="PANTHER" id="PTHR43451:SF1">
    <property type="entry name" value="ACETYLTRANSFERASE"/>
    <property type="match status" value="1"/>
</dbReference>
<dbReference type="InterPro" id="IPR016181">
    <property type="entry name" value="Acyl_CoA_acyltransferase"/>
</dbReference>
<evidence type="ECO:0000313" key="3">
    <source>
        <dbReference type="Proteomes" id="UP001597472"/>
    </source>
</evidence>
<keyword evidence="2" id="KW-0012">Acyltransferase</keyword>